<keyword evidence="2" id="KW-1185">Reference proteome</keyword>
<organism evidence="1 2">
    <name type="scientific">Chromatium okenii</name>
    <dbReference type="NCBI Taxonomy" id="61644"/>
    <lineage>
        <taxon>Bacteria</taxon>
        <taxon>Pseudomonadati</taxon>
        <taxon>Pseudomonadota</taxon>
        <taxon>Gammaproteobacteria</taxon>
        <taxon>Chromatiales</taxon>
        <taxon>Chromatiaceae</taxon>
        <taxon>Chromatium</taxon>
    </lineage>
</organism>
<dbReference type="RefSeq" id="WP_105072838.1">
    <property type="nucleotide sequence ID" value="NZ_JAFLKP010000011.1"/>
</dbReference>
<dbReference type="Proteomes" id="UP000239936">
    <property type="component" value="Unassembled WGS sequence"/>
</dbReference>
<gene>
    <name evidence="1" type="ORF">CXB77_03750</name>
</gene>
<protein>
    <submittedName>
        <fullName evidence="1">Uncharacterized protein</fullName>
    </submittedName>
</protein>
<sequence>MNHAATQIDIHQLAIQDRIDYYEQELSLLSNPATFREKVLANVYRCLLQTCLRQYGSQASFMG</sequence>
<name>A0A2S7XTN3_9GAMM</name>
<dbReference type="AlphaFoldDB" id="A0A2S7XTN3"/>
<dbReference type="OrthoDB" id="5775793at2"/>
<evidence type="ECO:0000313" key="1">
    <source>
        <dbReference type="EMBL" id="PQJ97097.1"/>
    </source>
</evidence>
<dbReference type="EMBL" id="PPGH01000018">
    <property type="protein sequence ID" value="PQJ97097.1"/>
    <property type="molecule type" value="Genomic_DNA"/>
</dbReference>
<evidence type="ECO:0000313" key="2">
    <source>
        <dbReference type="Proteomes" id="UP000239936"/>
    </source>
</evidence>
<accession>A0A2S7XTN3</accession>
<reference evidence="1 2" key="1">
    <citation type="submission" date="2018-01" db="EMBL/GenBank/DDBJ databases">
        <title>The complete genome sequence of Chromatium okenii LaCa, a purple sulfur bacterium with a turbulent life.</title>
        <authorList>
            <person name="Luedin S.M."/>
            <person name="Liechti N."/>
            <person name="Storelli N."/>
            <person name="Danza F."/>
            <person name="Wittwer M."/>
            <person name="Pothier J.F."/>
            <person name="Tonolla M.A."/>
        </authorList>
    </citation>
    <scope>NUCLEOTIDE SEQUENCE [LARGE SCALE GENOMIC DNA]</scope>
    <source>
        <strain evidence="1 2">LaCa</strain>
    </source>
</reference>
<comment type="caution">
    <text evidence="1">The sequence shown here is derived from an EMBL/GenBank/DDBJ whole genome shotgun (WGS) entry which is preliminary data.</text>
</comment>
<proteinExistence type="predicted"/>